<sequence>MSRLTDPARLPLPPDPLAPRASLVARLRGDARLSVVRGPLGSGKTVLATLAAREDAAAGRVVVWREVHADDDAEQTWAAVLADLTGDGAEPTDAAGAAGGPRDALARLTVALRAGEPPVTIVLDSLDRARDPRLASDVLELVTSVAGLRVIVTTRRALQLEGRSARVRVPVALVGPDLALTAEDIAVLLPDRTPSPETTRRLALHTGGHALTMRLLLLALADHGQHPGAVPPERLRALADEAALEVLGNAATPAELAMLSRLAVPGHLTVELADLVRALRPPAADDGEDAGAAERLDRSGRDLIDHAEELGLGFWRTGGLAATGPDLFEVLAPFRAVLHTHLRTNDPDLHARLTHDVVAAALATGAFGVAGLAALEAQDPALLDRACRAGWLYLRDADMVALSDIALGVEEWQLEGYPSLALTLGFALRQHPTRGHLAPRMFDVAARSVALLNPSDPGERCYLSTVKSMALRFLGDHARAQEAATTALDSLREARAAGIEVQGAGFLLRNIATASFISGDTPRALELLEEAHANERPGTPSELLTRLLRALVLVWAGEVEIADTFVRDLPTRPPDVLALGRYAARILLDTRAIIAMERDDREGYDEAQDLLLAIPQRFEELAGLEAISLATRAAYAGELTEAQAVLDRALMAPNARLVSVTWVERIRAVRTMVRAALGGPLSAAGAPVEMLGESTADHDTFALLLRAAALVATGHLSLADTLMLEAARPRPPATAADGPVLHSQVALRILTHLLDAVLATRTGNRDAARRQVGSAVALTRESGSRRMWLALTAADRRLLEGLLPGGAPDNLDTPFPAMLEAGATTSTDLTPRETIVLHELARGSSTRATADVLGVSVNTVKSQQRSLYRKLGASTREEALRRARDLELL</sequence>
<dbReference type="InterPro" id="IPR027417">
    <property type="entry name" value="P-loop_NTPase"/>
</dbReference>
<keyword evidence="3" id="KW-1185">Reference proteome</keyword>
<dbReference type="AlphaFoldDB" id="A0A3N2DAS3"/>
<dbReference type="GO" id="GO:0003677">
    <property type="term" value="F:DNA binding"/>
    <property type="evidence" value="ECO:0007669"/>
    <property type="project" value="InterPro"/>
</dbReference>
<dbReference type="InterPro" id="IPR016032">
    <property type="entry name" value="Sig_transdc_resp-reg_C-effctor"/>
</dbReference>
<dbReference type="PROSITE" id="PS50043">
    <property type="entry name" value="HTH_LUXR_2"/>
    <property type="match status" value="1"/>
</dbReference>
<dbReference type="GO" id="GO:0006355">
    <property type="term" value="P:regulation of DNA-templated transcription"/>
    <property type="evidence" value="ECO:0007669"/>
    <property type="project" value="InterPro"/>
</dbReference>
<organism evidence="2 3">
    <name type="scientific">Salana multivorans</name>
    <dbReference type="NCBI Taxonomy" id="120377"/>
    <lineage>
        <taxon>Bacteria</taxon>
        <taxon>Bacillati</taxon>
        <taxon>Actinomycetota</taxon>
        <taxon>Actinomycetes</taxon>
        <taxon>Micrococcales</taxon>
        <taxon>Beutenbergiaceae</taxon>
        <taxon>Salana</taxon>
    </lineage>
</organism>
<dbReference type="CDD" id="cd06170">
    <property type="entry name" value="LuxR_C_like"/>
    <property type="match status" value="1"/>
</dbReference>
<dbReference type="OrthoDB" id="5140087at2"/>
<protein>
    <submittedName>
        <fullName evidence="2">ATP/maltotriose-dependent transcriptional regulator MalT</fullName>
    </submittedName>
</protein>
<comment type="caution">
    <text evidence="2">The sequence shown here is derived from an EMBL/GenBank/DDBJ whole genome shotgun (WGS) entry which is preliminary data.</text>
</comment>
<evidence type="ECO:0000313" key="3">
    <source>
        <dbReference type="Proteomes" id="UP000275356"/>
    </source>
</evidence>
<dbReference type="InterPro" id="IPR036388">
    <property type="entry name" value="WH-like_DNA-bd_sf"/>
</dbReference>
<gene>
    <name evidence="2" type="ORF">EDD28_1448</name>
</gene>
<dbReference type="PRINTS" id="PR00038">
    <property type="entry name" value="HTHLUXR"/>
</dbReference>
<proteinExistence type="predicted"/>
<dbReference type="SUPFAM" id="SSF46894">
    <property type="entry name" value="C-terminal effector domain of the bipartite response regulators"/>
    <property type="match status" value="1"/>
</dbReference>
<evidence type="ECO:0000259" key="1">
    <source>
        <dbReference type="PROSITE" id="PS50043"/>
    </source>
</evidence>
<evidence type="ECO:0000313" key="2">
    <source>
        <dbReference type="EMBL" id="ROR96856.1"/>
    </source>
</evidence>
<dbReference type="EMBL" id="RKHQ01000001">
    <property type="protein sequence ID" value="ROR96856.1"/>
    <property type="molecule type" value="Genomic_DNA"/>
</dbReference>
<dbReference type="SUPFAM" id="SSF52540">
    <property type="entry name" value="P-loop containing nucleoside triphosphate hydrolases"/>
    <property type="match status" value="1"/>
</dbReference>
<feature type="domain" description="HTH luxR-type" evidence="1">
    <location>
        <begin position="822"/>
        <end position="887"/>
    </location>
</feature>
<dbReference type="Gene3D" id="1.10.10.10">
    <property type="entry name" value="Winged helix-like DNA-binding domain superfamily/Winged helix DNA-binding domain"/>
    <property type="match status" value="1"/>
</dbReference>
<reference evidence="2 3" key="1">
    <citation type="submission" date="2018-11" db="EMBL/GenBank/DDBJ databases">
        <title>Sequencing the genomes of 1000 actinobacteria strains.</title>
        <authorList>
            <person name="Klenk H.-P."/>
        </authorList>
    </citation>
    <scope>NUCLEOTIDE SEQUENCE [LARGE SCALE GENOMIC DNA]</scope>
    <source>
        <strain evidence="2 3">DSM 13521</strain>
    </source>
</reference>
<dbReference type="InterPro" id="IPR000792">
    <property type="entry name" value="Tscrpt_reg_LuxR_C"/>
</dbReference>
<dbReference type="RefSeq" id="WP_123738977.1">
    <property type="nucleotide sequence ID" value="NZ_RKHQ01000001.1"/>
</dbReference>
<dbReference type="Proteomes" id="UP000275356">
    <property type="component" value="Unassembled WGS sequence"/>
</dbReference>
<name>A0A3N2DAS3_9MICO</name>
<dbReference type="Pfam" id="PF00196">
    <property type="entry name" value="GerE"/>
    <property type="match status" value="1"/>
</dbReference>
<dbReference type="Gene3D" id="3.40.50.300">
    <property type="entry name" value="P-loop containing nucleotide triphosphate hydrolases"/>
    <property type="match status" value="1"/>
</dbReference>
<dbReference type="SMART" id="SM00421">
    <property type="entry name" value="HTH_LUXR"/>
    <property type="match status" value="1"/>
</dbReference>
<accession>A0A3N2DAS3</accession>